<gene>
    <name evidence="10" type="ORF">SAMN05421737_104203</name>
</gene>
<sequence>MVMGENACFRARRMISRGDEKVKRNEKWLKACVLTAGLLWLSACGTETPEDAVSKYIEDWHAEAYDKMYARLTKEAQANISEEAFVKRHENIYALISELQVKPTFPESFSGEETDEIKVDVSMDTIAEPVSFTEALEVVLEESDEGKEWKIAWKPQLIFPELEGDDEVSFDRFEATRGELYAADGEVLAGNGEVVEIGFKAGNVEEGSVESVAEAFPLDVAYIQSQLEQGWVKPDSYVPLMRLPASEEEYALKMANEIPGLMRGMKSDRVYPLGEAAAHLTGYIAQVTAEDLEDRAGEGYHQQSKIGKTGLEAVFESRLRGEDGVEIYTKDATGEKKHTISEKEMAPGEDIHLTIDPKVQQTVYEQLKEEAGVGVVLHPTTGETLALVSAPTYDPNKLALGWPGAYAEAASEENNSPMLNRFTASYSPGSTFKPFTAALGLKEGTLDPQASMTVSGREWQPEGSDWGTHKVKRVSDYGEPVDLNRALVYSDNIYFAQHALELGEERMISFAEELGFGEPFPYSYGLKPSSFTNEDGFDNDIQLADTGYGQGQVLMNPVHLTALYTAFVNDGKVIQPVLDQKEEKSKVWKEVFTPEITQQIDQALVEVVTDKRGTAHGMQVDGKSLAAKTGTAQVTGDQGEQDEDLLGWIVAYDREPGQLVVALMQEGASSGDLINKMNAVFTNAQ</sequence>
<dbReference type="InterPro" id="IPR036138">
    <property type="entry name" value="PBP_dimer_sf"/>
</dbReference>
<dbReference type="GO" id="GO:0008658">
    <property type="term" value="F:penicillin binding"/>
    <property type="evidence" value="ECO:0007669"/>
    <property type="project" value="InterPro"/>
</dbReference>
<dbReference type="SUPFAM" id="SSF54427">
    <property type="entry name" value="NTF2-like"/>
    <property type="match status" value="1"/>
</dbReference>
<dbReference type="InterPro" id="IPR032710">
    <property type="entry name" value="NTF2-like_dom_sf"/>
</dbReference>
<feature type="domain" description="Penicillin-binding protein transpeptidase" evidence="7">
    <location>
        <begin position="373"/>
        <end position="669"/>
    </location>
</feature>
<dbReference type="UniPathway" id="UPA00219"/>
<protein>
    <recommendedName>
        <fullName evidence="4">serine-type D-Ala-D-Ala carboxypeptidase</fullName>
        <ecNumber evidence="4">3.4.16.4</ecNumber>
    </recommendedName>
</protein>
<proteinExistence type="inferred from homology"/>
<dbReference type="InterPro" id="IPR005311">
    <property type="entry name" value="PBP_dimer"/>
</dbReference>
<dbReference type="SUPFAM" id="SSF56601">
    <property type="entry name" value="beta-lactamase/transpeptidase-like"/>
    <property type="match status" value="1"/>
</dbReference>
<dbReference type="Pfam" id="PF03717">
    <property type="entry name" value="PBP_dimer"/>
    <property type="match status" value="1"/>
</dbReference>
<comment type="subcellular location">
    <subcellularLocation>
        <location evidence="1">Membrane</location>
    </subcellularLocation>
</comment>
<keyword evidence="5" id="KW-0472">Membrane</keyword>
<evidence type="ECO:0000256" key="5">
    <source>
        <dbReference type="ARBA" id="ARBA00023136"/>
    </source>
</evidence>
<dbReference type="EMBL" id="FMYM01000004">
    <property type="protein sequence ID" value="SDB98336.1"/>
    <property type="molecule type" value="Genomic_DNA"/>
</dbReference>
<reference evidence="11" key="1">
    <citation type="submission" date="2016-09" db="EMBL/GenBank/DDBJ databases">
        <authorList>
            <person name="Varghese N."/>
            <person name="Submissions S."/>
        </authorList>
    </citation>
    <scope>NUCLEOTIDE SEQUENCE [LARGE SCALE GENOMIC DNA]</scope>
    <source>
        <strain evidence="11">25nlg</strain>
    </source>
</reference>
<dbReference type="InterPro" id="IPR012338">
    <property type="entry name" value="Beta-lactam/transpept-like"/>
</dbReference>
<evidence type="ECO:0000256" key="4">
    <source>
        <dbReference type="ARBA" id="ARBA00012448"/>
    </source>
</evidence>
<evidence type="ECO:0000259" key="9">
    <source>
        <dbReference type="Pfam" id="PF05223"/>
    </source>
</evidence>
<dbReference type="InterPro" id="IPR050515">
    <property type="entry name" value="Beta-lactam/transpept"/>
</dbReference>
<organism evidence="10 11">
    <name type="scientific">Shouchella lonarensis</name>
    <dbReference type="NCBI Taxonomy" id="1464122"/>
    <lineage>
        <taxon>Bacteria</taxon>
        <taxon>Bacillati</taxon>
        <taxon>Bacillota</taxon>
        <taxon>Bacilli</taxon>
        <taxon>Bacillales</taxon>
        <taxon>Bacillaceae</taxon>
        <taxon>Shouchella</taxon>
    </lineage>
</organism>
<dbReference type="GO" id="GO:0046677">
    <property type="term" value="P:response to antibiotic"/>
    <property type="evidence" value="ECO:0007669"/>
    <property type="project" value="InterPro"/>
</dbReference>
<dbReference type="GO" id="GO:0009252">
    <property type="term" value="P:peptidoglycan biosynthetic process"/>
    <property type="evidence" value="ECO:0007669"/>
    <property type="project" value="UniProtKB-UniPathway"/>
</dbReference>
<comment type="similarity">
    <text evidence="3">Belongs to the transpeptidase family.</text>
</comment>
<evidence type="ECO:0000259" key="7">
    <source>
        <dbReference type="Pfam" id="PF00905"/>
    </source>
</evidence>
<dbReference type="Gene3D" id="3.30.1390.30">
    <property type="entry name" value="Penicillin-binding protein 2a, domain 3"/>
    <property type="match status" value="1"/>
</dbReference>
<dbReference type="STRING" id="1464122.SAMN05421737_104203"/>
<name>A0A1G6HXX5_9BACI</name>
<dbReference type="GO" id="GO:0071972">
    <property type="term" value="F:peptidoglycan L,D-transpeptidase activity"/>
    <property type="evidence" value="ECO:0007669"/>
    <property type="project" value="TreeGrafter"/>
</dbReference>
<comment type="catalytic activity">
    <reaction evidence="6">
        <text>Preferential cleavage: (Ac)2-L-Lys-D-Ala-|-D-Ala. Also transpeptidation of peptidyl-alanyl moieties that are N-acyl substituents of D-alanine.</text>
        <dbReference type="EC" id="3.4.16.4"/>
    </reaction>
</comment>
<dbReference type="PANTHER" id="PTHR30627:SF25">
    <property type="entry name" value="PENICILLIN-BINDING PROTEIN 3"/>
    <property type="match status" value="1"/>
</dbReference>
<dbReference type="Gene3D" id="3.90.1310.10">
    <property type="entry name" value="Penicillin-binding protein 2a (Domain 2)"/>
    <property type="match status" value="1"/>
</dbReference>
<feature type="domain" description="Penicillin-binding protein dimerisation" evidence="8">
    <location>
        <begin position="174"/>
        <end position="338"/>
    </location>
</feature>
<keyword evidence="11" id="KW-1185">Reference proteome</keyword>
<dbReference type="Proteomes" id="UP000242662">
    <property type="component" value="Unassembled WGS sequence"/>
</dbReference>
<evidence type="ECO:0000256" key="6">
    <source>
        <dbReference type="ARBA" id="ARBA00034000"/>
    </source>
</evidence>
<dbReference type="Gene3D" id="3.40.710.10">
    <property type="entry name" value="DD-peptidase/beta-lactamase superfamily"/>
    <property type="match status" value="1"/>
</dbReference>
<evidence type="ECO:0000313" key="11">
    <source>
        <dbReference type="Proteomes" id="UP000242662"/>
    </source>
</evidence>
<comment type="pathway">
    <text evidence="2">Cell wall biogenesis; peptidoglycan biosynthesis.</text>
</comment>
<evidence type="ECO:0000313" key="10">
    <source>
        <dbReference type="EMBL" id="SDB98336.1"/>
    </source>
</evidence>
<dbReference type="SUPFAM" id="SSF56519">
    <property type="entry name" value="Penicillin binding protein dimerisation domain"/>
    <property type="match status" value="1"/>
</dbReference>
<dbReference type="InterPro" id="IPR001460">
    <property type="entry name" value="PCN-bd_Tpept"/>
</dbReference>
<feature type="domain" description="NTF2-like N-terminal transpeptidase" evidence="9">
    <location>
        <begin position="48"/>
        <end position="165"/>
    </location>
</feature>
<dbReference type="GO" id="GO:0009002">
    <property type="term" value="F:serine-type D-Ala-D-Ala carboxypeptidase activity"/>
    <property type="evidence" value="ECO:0007669"/>
    <property type="project" value="UniProtKB-EC"/>
</dbReference>
<dbReference type="AlphaFoldDB" id="A0A1G6HXX5"/>
<evidence type="ECO:0000259" key="8">
    <source>
        <dbReference type="Pfam" id="PF03717"/>
    </source>
</evidence>
<dbReference type="GO" id="GO:0005886">
    <property type="term" value="C:plasma membrane"/>
    <property type="evidence" value="ECO:0007669"/>
    <property type="project" value="TreeGrafter"/>
</dbReference>
<accession>A0A1G6HXX5</accession>
<dbReference type="Gene3D" id="3.10.450.100">
    <property type="entry name" value="NTF2-like, domain 1"/>
    <property type="match status" value="1"/>
</dbReference>
<dbReference type="OrthoDB" id="9766847at2"/>
<evidence type="ECO:0000256" key="3">
    <source>
        <dbReference type="ARBA" id="ARBA00007171"/>
    </source>
</evidence>
<dbReference type="Pfam" id="PF00905">
    <property type="entry name" value="Transpeptidase"/>
    <property type="match status" value="1"/>
</dbReference>
<dbReference type="GO" id="GO:0071555">
    <property type="term" value="P:cell wall organization"/>
    <property type="evidence" value="ECO:0007669"/>
    <property type="project" value="TreeGrafter"/>
</dbReference>
<dbReference type="EC" id="3.4.16.4" evidence="4"/>
<dbReference type="InterPro" id="IPR007887">
    <property type="entry name" value="MecA_N"/>
</dbReference>
<evidence type="ECO:0000256" key="1">
    <source>
        <dbReference type="ARBA" id="ARBA00004370"/>
    </source>
</evidence>
<evidence type="ECO:0000256" key="2">
    <source>
        <dbReference type="ARBA" id="ARBA00004752"/>
    </source>
</evidence>
<dbReference type="Pfam" id="PF05223">
    <property type="entry name" value="MecA_N"/>
    <property type="match status" value="1"/>
</dbReference>
<dbReference type="PANTHER" id="PTHR30627">
    <property type="entry name" value="PEPTIDOGLYCAN D,D-TRANSPEPTIDASE"/>
    <property type="match status" value="1"/>
</dbReference>